<reference evidence="3 4" key="1">
    <citation type="submission" date="2018-08" db="EMBL/GenBank/DDBJ databases">
        <title>Genome and evolution of the arbuscular mycorrhizal fungus Diversispora epigaea (formerly Glomus versiforme) and its bacterial endosymbionts.</title>
        <authorList>
            <person name="Sun X."/>
            <person name="Fei Z."/>
            <person name="Harrison M."/>
        </authorList>
    </citation>
    <scope>NUCLEOTIDE SEQUENCE [LARGE SCALE GENOMIC DNA]</scope>
    <source>
        <strain evidence="3 4">IT104</strain>
    </source>
</reference>
<feature type="compositionally biased region" description="Polar residues" evidence="2">
    <location>
        <begin position="374"/>
        <end position="403"/>
    </location>
</feature>
<dbReference type="AlphaFoldDB" id="A0A397H8D1"/>
<dbReference type="OrthoDB" id="2419440at2759"/>
<sequence length="403" mass="45676">MNPDYRQIKKPIVKENAEVKAENTRLKQAIEENSMLKIRFEELEKKNKTDTAKLTAENTELKDRVTKLEQKQTQVITNEQEASSTKDILQSPACSELSVNTKIQAQSAISFEISDKSKEHSLTRSEFLAESKTSATSLSQDIISTDMPAHADDDSAETLEFAERVYKKNISNEIKERIREKKLRDQESHNTSSPSLISPELLVPPISDGNDSSEVLLRNNSTDKKEVENIVEDVYDFTMDESEKNNMTKFLLTARQGNNCQENSDILQNIAHLYENACNAENETVKVNQAEILCWNNFIIGYDKSNPDTKRETLYKQIWRARKIYKLFEKIRIDKINDSSDDLPETETSIALVLSEESKEISENKVSTPAKPQAFSTDLKTDLSAGSTLKTGKTLPKKQNNPA</sequence>
<keyword evidence="1" id="KW-0175">Coiled coil</keyword>
<feature type="region of interest" description="Disordered" evidence="2">
    <location>
        <begin position="358"/>
        <end position="403"/>
    </location>
</feature>
<name>A0A397H8D1_9GLOM</name>
<evidence type="ECO:0000313" key="3">
    <source>
        <dbReference type="EMBL" id="RHZ59355.1"/>
    </source>
</evidence>
<accession>A0A397H8D1</accession>
<protein>
    <submittedName>
        <fullName evidence="3">Uncharacterized protein</fullName>
    </submittedName>
</protein>
<evidence type="ECO:0000313" key="4">
    <source>
        <dbReference type="Proteomes" id="UP000266861"/>
    </source>
</evidence>
<dbReference type="Proteomes" id="UP000266861">
    <property type="component" value="Unassembled WGS sequence"/>
</dbReference>
<feature type="coiled-coil region" evidence="1">
    <location>
        <begin position="12"/>
        <end position="71"/>
    </location>
</feature>
<dbReference type="EMBL" id="PQFF01000330">
    <property type="protein sequence ID" value="RHZ59355.1"/>
    <property type="molecule type" value="Genomic_DNA"/>
</dbReference>
<comment type="caution">
    <text evidence="3">The sequence shown here is derived from an EMBL/GenBank/DDBJ whole genome shotgun (WGS) entry which is preliminary data.</text>
</comment>
<feature type="region of interest" description="Disordered" evidence="2">
    <location>
        <begin position="180"/>
        <end position="204"/>
    </location>
</feature>
<evidence type="ECO:0000256" key="2">
    <source>
        <dbReference type="SAM" id="MobiDB-lite"/>
    </source>
</evidence>
<evidence type="ECO:0000256" key="1">
    <source>
        <dbReference type="SAM" id="Coils"/>
    </source>
</evidence>
<keyword evidence="4" id="KW-1185">Reference proteome</keyword>
<proteinExistence type="predicted"/>
<gene>
    <name evidence="3" type="ORF">Glove_364g17</name>
</gene>
<organism evidence="3 4">
    <name type="scientific">Diversispora epigaea</name>
    <dbReference type="NCBI Taxonomy" id="1348612"/>
    <lineage>
        <taxon>Eukaryota</taxon>
        <taxon>Fungi</taxon>
        <taxon>Fungi incertae sedis</taxon>
        <taxon>Mucoromycota</taxon>
        <taxon>Glomeromycotina</taxon>
        <taxon>Glomeromycetes</taxon>
        <taxon>Diversisporales</taxon>
        <taxon>Diversisporaceae</taxon>
        <taxon>Diversispora</taxon>
    </lineage>
</organism>